<sequence length="199" mass="21619">MSMDAITAWAVSIMVSWAPPGRSHIRDAVETPEEGRARYEAIAEAAARVAYDPELDPVFRGPRGRATTMALLLSIAKHESGFRRDVDLGKGPLSRGSGTDSCLLQIRVGKGKTAEGWTHEDLVEDREKCFRSGHALIKRSFGACRNLPMLDWLGAYTRGRCVQGEPASQSRMKLAQRAPQAPLDDAAALAARAKATPHP</sequence>
<evidence type="ECO:0008006" key="3">
    <source>
        <dbReference type="Google" id="ProtNLM"/>
    </source>
</evidence>
<dbReference type="KEGG" id="ccro:CMC5_034160"/>
<dbReference type="AlphaFoldDB" id="A0A0K1EFB5"/>
<gene>
    <name evidence="1" type="ORF">CMC5_034160</name>
</gene>
<name>A0A0K1EFB5_CHOCO</name>
<protein>
    <recommendedName>
        <fullName evidence="3">Transglycosylase SLT domain-containing protein</fullName>
    </recommendedName>
</protein>
<evidence type="ECO:0000313" key="2">
    <source>
        <dbReference type="Proteomes" id="UP000067626"/>
    </source>
</evidence>
<reference evidence="1 2" key="1">
    <citation type="submission" date="2015-07" db="EMBL/GenBank/DDBJ databases">
        <title>Genome analysis of myxobacterium Chondromyces crocatus Cm c5 reveals a high potential for natural compound synthesis and the genetic basis for the loss of fruiting body formation.</title>
        <authorList>
            <person name="Zaburannyi N."/>
            <person name="Bunk B."/>
            <person name="Maier J."/>
            <person name="Overmann J."/>
            <person name="Mueller R."/>
        </authorList>
    </citation>
    <scope>NUCLEOTIDE SEQUENCE [LARGE SCALE GENOMIC DNA]</scope>
    <source>
        <strain evidence="1 2">Cm c5</strain>
    </source>
</reference>
<accession>A0A0K1EFB5</accession>
<proteinExistence type="predicted"/>
<keyword evidence="2" id="KW-1185">Reference proteome</keyword>
<dbReference type="STRING" id="52.CMC5_034160"/>
<evidence type="ECO:0000313" key="1">
    <source>
        <dbReference type="EMBL" id="AKT39268.1"/>
    </source>
</evidence>
<dbReference type="EMBL" id="CP012159">
    <property type="protein sequence ID" value="AKT39268.1"/>
    <property type="molecule type" value="Genomic_DNA"/>
</dbReference>
<dbReference type="Proteomes" id="UP000067626">
    <property type="component" value="Chromosome"/>
</dbReference>
<organism evidence="1 2">
    <name type="scientific">Chondromyces crocatus</name>
    <dbReference type="NCBI Taxonomy" id="52"/>
    <lineage>
        <taxon>Bacteria</taxon>
        <taxon>Pseudomonadati</taxon>
        <taxon>Myxococcota</taxon>
        <taxon>Polyangia</taxon>
        <taxon>Polyangiales</taxon>
        <taxon>Polyangiaceae</taxon>
        <taxon>Chondromyces</taxon>
    </lineage>
</organism>